<dbReference type="SUPFAM" id="SSF103473">
    <property type="entry name" value="MFS general substrate transporter"/>
    <property type="match status" value="1"/>
</dbReference>
<dbReference type="EMBL" id="PUFO01000082">
    <property type="protein sequence ID" value="TDG73903.1"/>
    <property type="molecule type" value="Genomic_DNA"/>
</dbReference>
<gene>
    <name evidence="2" type="ORF">C5L31_001167</name>
</gene>
<keyword evidence="3" id="KW-1185">Reference proteome</keyword>
<reference evidence="2 3" key="1">
    <citation type="journal article" date="2019" name="Appl. Microbiol. Biotechnol.">
        <title>Uncovering carbohydrate metabolism through a genotype-phenotype association study of 56 lactic acid bacteria genomes.</title>
        <authorList>
            <person name="Buron-Moles G."/>
            <person name="Chailyan A."/>
            <person name="Dolejs I."/>
            <person name="Forster J."/>
            <person name="Miks M.H."/>
        </authorList>
    </citation>
    <scope>NUCLEOTIDE SEQUENCE [LARGE SCALE GENOMIC DNA]</scope>
    <source>
        <strain evidence="2 3">ATCC 49373</strain>
    </source>
</reference>
<evidence type="ECO:0000313" key="3">
    <source>
        <dbReference type="Proteomes" id="UP000294854"/>
    </source>
</evidence>
<dbReference type="InterPro" id="IPR036259">
    <property type="entry name" value="MFS_trans_sf"/>
</dbReference>
<evidence type="ECO:0000313" key="2">
    <source>
        <dbReference type="EMBL" id="TDG73903.1"/>
    </source>
</evidence>
<feature type="transmembrane region" description="Helical" evidence="1">
    <location>
        <begin position="34"/>
        <end position="51"/>
    </location>
</feature>
<protein>
    <submittedName>
        <fullName evidence="2">Uncharacterized protein</fullName>
    </submittedName>
</protein>
<dbReference type="STRING" id="1122149.FD44_GL001113"/>
<keyword evidence="1" id="KW-0472">Membrane</keyword>
<name>A0A4R5NH81_9LACO</name>
<proteinExistence type="predicted"/>
<dbReference type="Proteomes" id="UP000294854">
    <property type="component" value="Unassembled WGS sequence"/>
</dbReference>
<comment type="caution">
    <text evidence="2">The sequence shown here is derived from an EMBL/GenBank/DDBJ whole genome shotgun (WGS) entry which is preliminary data.</text>
</comment>
<dbReference type="AlphaFoldDB" id="A0A4R5NH81"/>
<sequence>MGRTFAAFQMVGNIMLLIGSLGLGPLADVFPMKWLFFLCGGLLLLAAGWYLKKVV</sequence>
<dbReference type="RefSeq" id="WP_155801530.1">
    <property type="nucleotide sequence ID" value="NZ_CP042371.1"/>
</dbReference>
<accession>A0A4R5NH81</accession>
<keyword evidence="1" id="KW-0812">Transmembrane</keyword>
<organism evidence="2 3">
    <name type="scientific">Secundilactobacillus malefermentans</name>
    <dbReference type="NCBI Taxonomy" id="176292"/>
    <lineage>
        <taxon>Bacteria</taxon>
        <taxon>Bacillati</taxon>
        <taxon>Bacillota</taxon>
        <taxon>Bacilli</taxon>
        <taxon>Lactobacillales</taxon>
        <taxon>Lactobacillaceae</taxon>
        <taxon>Secundilactobacillus</taxon>
    </lineage>
</organism>
<keyword evidence="1" id="KW-1133">Transmembrane helix</keyword>
<feature type="transmembrane region" description="Helical" evidence="1">
    <location>
        <begin position="6"/>
        <end position="27"/>
    </location>
</feature>
<evidence type="ECO:0000256" key="1">
    <source>
        <dbReference type="SAM" id="Phobius"/>
    </source>
</evidence>